<comment type="caution">
    <text evidence="2">The sequence shown here is derived from an EMBL/GenBank/DDBJ whole genome shotgun (WGS) entry which is preliminary data.</text>
</comment>
<evidence type="ECO:0000313" key="2">
    <source>
        <dbReference type="EMBL" id="GFT22990.1"/>
    </source>
</evidence>
<evidence type="ECO:0000313" key="3">
    <source>
        <dbReference type="Proteomes" id="UP000887013"/>
    </source>
</evidence>
<proteinExistence type="predicted"/>
<keyword evidence="3" id="KW-1185">Reference proteome</keyword>
<feature type="region of interest" description="Disordered" evidence="1">
    <location>
        <begin position="52"/>
        <end position="79"/>
    </location>
</feature>
<evidence type="ECO:0000256" key="1">
    <source>
        <dbReference type="SAM" id="MobiDB-lite"/>
    </source>
</evidence>
<feature type="compositionally biased region" description="Polar residues" evidence="1">
    <location>
        <begin position="58"/>
        <end position="79"/>
    </location>
</feature>
<dbReference type="Proteomes" id="UP000887013">
    <property type="component" value="Unassembled WGS sequence"/>
</dbReference>
<accession>A0A8X6NM49</accession>
<protein>
    <submittedName>
        <fullName evidence="2">Uncharacterized protein</fullName>
    </submittedName>
</protein>
<dbReference type="AlphaFoldDB" id="A0A8X6NM49"/>
<name>A0A8X6NM49_NEPPI</name>
<organism evidence="2 3">
    <name type="scientific">Nephila pilipes</name>
    <name type="common">Giant wood spider</name>
    <name type="synonym">Nephila maculata</name>
    <dbReference type="NCBI Taxonomy" id="299642"/>
    <lineage>
        <taxon>Eukaryota</taxon>
        <taxon>Metazoa</taxon>
        <taxon>Ecdysozoa</taxon>
        <taxon>Arthropoda</taxon>
        <taxon>Chelicerata</taxon>
        <taxon>Arachnida</taxon>
        <taxon>Araneae</taxon>
        <taxon>Araneomorphae</taxon>
        <taxon>Entelegynae</taxon>
        <taxon>Araneoidea</taxon>
        <taxon>Nephilidae</taxon>
        <taxon>Nephila</taxon>
    </lineage>
</organism>
<gene>
    <name evidence="2" type="ORF">NPIL_287651</name>
</gene>
<reference evidence="2" key="1">
    <citation type="submission" date="2020-08" db="EMBL/GenBank/DDBJ databases">
        <title>Multicomponent nature underlies the extraordinary mechanical properties of spider dragline silk.</title>
        <authorList>
            <person name="Kono N."/>
            <person name="Nakamura H."/>
            <person name="Mori M."/>
            <person name="Yoshida Y."/>
            <person name="Ohtoshi R."/>
            <person name="Malay A.D."/>
            <person name="Moran D.A.P."/>
            <person name="Tomita M."/>
            <person name="Numata K."/>
            <person name="Arakawa K."/>
        </authorList>
    </citation>
    <scope>NUCLEOTIDE SEQUENCE</scope>
</reference>
<sequence length="79" mass="8934">MRFQRRDAPHLDQTQKSLTFIVITNLVKPTDPIATYKTPAITPLKSKILLQNDPLAQRTKQPSSRDNTTRTPKSNTSVC</sequence>
<dbReference type="EMBL" id="BMAW01106175">
    <property type="protein sequence ID" value="GFT22990.1"/>
    <property type="molecule type" value="Genomic_DNA"/>
</dbReference>